<accession>A0A4C1VPC9</accession>
<dbReference type="GO" id="GO:0003352">
    <property type="term" value="P:regulation of cilium movement"/>
    <property type="evidence" value="ECO:0007669"/>
    <property type="project" value="InterPro"/>
</dbReference>
<gene>
    <name evidence="2" type="primary">kur</name>
    <name evidence="2" type="ORF">EVAR_30580_1</name>
</gene>
<sequence length="343" mass="39012">MVILHVKRGDQSQFLYETDINNTVDDVVKDIVAIYNGRLKIERICYEMEELGKHGTSLPPEMQGLTDEQLLDLKLEDPWAKRCAPQGYHVSKDTMGRRCGLAPPQNLEEVLKKAAETAKEYVSKKHVGSHHSSLKHILSNFIYMGLIRLDLLLTSTVTNALQYLCSLRHMERVAQVKSSLVDLRKCLTQKDVTRALDELRGATKIVFPAGLPPHDPVRQELENVEDLTGTQASLEVIDPSRACLWACGKMFLSNNKLSDHLGRNNKSKAVVKLCSSKEGAPGREPIMTEDERKQLMLHAYRKQEEWKKLEEDDDDHYLDSSWADGNNLKRQFHGLTNISWKPK</sequence>
<evidence type="ECO:0000313" key="3">
    <source>
        <dbReference type="Proteomes" id="UP000299102"/>
    </source>
</evidence>
<dbReference type="PANTHER" id="PTHR13238">
    <property type="entry name" value="PROTEIN C21ORF59"/>
    <property type="match status" value="1"/>
</dbReference>
<evidence type="ECO:0000313" key="2">
    <source>
        <dbReference type="EMBL" id="GBP40521.1"/>
    </source>
</evidence>
<dbReference type="STRING" id="151549.A0A4C1VPC9"/>
<comment type="caution">
    <text evidence="2">The sequence shown here is derived from an EMBL/GenBank/DDBJ whole genome shotgun (WGS) entry which is preliminary data.</text>
</comment>
<dbReference type="EMBL" id="BGZK01000382">
    <property type="protein sequence ID" value="GBP40521.1"/>
    <property type="molecule type" value="Genomic_DNA"/>
</dbReference>
<dbReference type="Pfam" id="PF11069">
    <property type="entry name" value="CFAP298"/>
    <property type="match status" value="1"/>
</dbReference>
<dbReference type="InterPro" id="IPR021298">
    <property type="entry name" value="CFAP298"/>
</dbReference>
<organism evidence="2 3">
    <name type="scientific">Eumeta variegata</name>
    <name type="common">Bagworm moth</name>
    <name type="synonym">Eumeta japonica</name>
    <dbReference type="NCBI Taxonomy" id="151549"/>
    <lineage>
        <taxon>Eukaryota</taxon>
        <taxon>Metazoa</taxon>
        <taxon>Ecdysozoa</taxon>
        <taxon>Arthropoda</taxon>
        <taxon>Hexapoda</taxon>
        <taxon>Insecta</taxon>
        <taxon>Pterygota</taxon>
        <taxon>Neoptera</taxon>
        <taxon>Endopterygota</taxon>
        <taxon>Lepidoptera</taxon>
        <taxon>Glossata</taxon>
        <taxon>Ditrysia</taxon>
        <taxon>Tineoidea</taxon>
        <taxon>Psychidae</taxon>
        <taxon>Oiketicinae</taxon>
        <taxon>Eumeta</taxon>
    </lineage>
</organism>
<dbReference type="OrthoDB" id="276065at2759"/>
<dbReference type="Proteomes" id="UP000299102">
    <property type="component" value="Unassembled WGS sequence"/>
</dbReference>
<evidence type="ECO:0000256" key="1">
    <source>
        <dbReference type="ARBA" id="ARBA00009619"/>
    </source>
</evidence>
<proteinExistence type="inferred from homology"/>
<protein>
    <submittedName>
        <fullName evidence="2">UPF0769 protein C21orf59 homolog</fullName>
    </submittedName>
</protein>
<reference evidence="2 3" key="1">
    <citation type="journal article" date="2019" name="Commun. Biol.">
        <title>The bagworm genome reveals a unique fibroin gene that provides high tensile strength.</title>
        <authorList>
            <person name="Kono N."/>
            <person name="Nakamura H."/>
            <person name="Ohtoshi R."/>
            <person name="Tomita M."/>
            <person name="Numata K."/>
            <person name="Arakawa K."/>
        </authorList>
    </citation>
    <scope>NUCLEOTIDE SEQUENCE [LARGE SCALE GENOMIC DNA]</scope>
</reference>
<comment type="similarity">
    <text evidence="1">Belongs to the CFAP298 family.</text>
</comment>
<name>A0A4C1VPC9_EUMVA</name>
<keyword evidence="3" id="KW-1185">Reference proteome</keyword>
<dbReference type="AlphaFoldDB" id="A0A4C1VPC9"/>
<dbReference type="PANTHER" id="PTHR13238:SF0">
    <property type="entry name" value="CILIA- AND FLAGELLA-ASSOCIATED PROTEIN 298"/>
    <property type="match status" value="1"/>
</dbReference>